<organism evidence="1 2">
    <name type="scientific">Terriglobus saanensis (strain ATCC BAA-1853 / DSM 23119 / SP1PR4)</name>
    <dbReference type="NCBI Taxonomy" id="401053"/>
    <lineage>
        <taxon>Bacteria</taxon>
        <taxon>Pseudomonadati</taxon>
        <taxon>Acidobacteriota</taxon>
        <taxon>Terriglobia</taxon>
        <taxon>Terriglobales</taxon>
        <taxon>Acidobacteriaceae</taxon>
        <taxon>Terriglobus</taxon>
    </lineage>
</organism>
<sequence length="101" mass="10927">MPFNWTIDIDSNKPQPPLVKFHPNPLTQVAPGDQVVWANNDGVPHWPGLLNSDGSINETYFMPNQIAPQSTSDAFSPAADGTLQYACSLHPGEKGTIQVQG</sequence>
<dbReference type="SUPFAM" id="SSF49503">
    <property type="entry name" value="Cupredoxins"/>
    <property type="match status" value="1"/>
</dbReference>
<dbReference type="InterPro" id="IPR008972">
    <property type="entry name" value="Cupredoxin"/>
</dbReference>
<dbReference type="AlphaFoldDB" id="E8UXU3"/>
<dbReference type="Gene3D" id="2.60.40.420">
    <property type="entry name" value="Cupredoxins - blue copper proteins"/>
    <property type="match status" value="1"/>
</dbReference>
<dbReference type="KEGG" id="tsa:AciPR4_2316"/>
<evidence type="ECO:0000313" key="1">
    <source>
        <dbReference type="EMBL" id="ADV83109.1"/>
    </source>
</evidence>
<proteinExistence type="predicted"/>
<accession>E8UXU3</accession>
<dbReference type="OrthoDB" id="849076at2"/>
<name>E8UXU3_TERSS</name>
<gene>
    <name evidence="1" type="ordered locus">AciPR4_2316</name>
</gene>
<dbReference type="STRING" id="401053.AciPR4_2316"/>
<dbReference type="HOGENOM" id="CLU_2290325_0_0_0"/>
<dbReference type="RefSeq" id="WP_013568842.1">
    <property type="nucleotide sequence ID" value="NC_014963.1"/>
</dbReference>
<keyword evidence="2" id="KW-1185">Reference proteome</keyword>
<protein>
    <submittedName>
        <fullName evidence="1">Blue (Type 1) copper domain protein</fullName>
    </submittedName>
</protein>
<evidence type="ECO:0000313" key="2">
    <source>
        <dbReference type="Proteomes" id="UP000006844"/>
    </source>
</evidence>
<dbReference type="Proteomes" id="UP000006844">
    <property type="component" value="Chromosome"/>
</dbReference>
<reference evidence="1 2" key="1">
    <citation type="journal article" date="2012" name="Stand. Genomic Sci.">
        <title>Complete genome sequence of Terriglobus saanensis type strain SP1PR4(T), an Acidobacteria from tundra soil.</title>
        <authorList>
            <person name="Rawat S.R."/>
            <person name="Mannisto M.K."/>
            <person name="Starovoytov V."/>
            <person name="Goodwin L."/>
            <person name="Nolan M."/>
            <person name="Hauser L."/>
            <person name="Land M."/>
            <person name="Davenport K.W."/>
            <person name="Woyke T."/>
            <person name="Haggblom M.M."/>
        </authorList>
    </citation>
    <scope>NUCLEOTIDE SEQUENCE</scope>
    <source>
        <strain evidence="2">ATCC BAA-1853 / DSM 23119 / SP1PR4</strain>
    </source>
</reference>
<dbReference type="EMBL" id="CP002467">
    <property type="protein sequence ID" value="ADV83109.1"/>
    <property type="molecule type" value="Genomic_DNA"/>
</dbReference>